<feature type="binding site" evidence="8">
    <location>
        <position position="288"/>
    </location>
    <ligand>
        <name>allantoate</name>
        <dbReference type="ChEBI" id="CHEBI:17536"/>
    </ligand>
</feature>
<feature type="binding site" evidence="7">
    <location>
        <position position="91"/>
    </location>
    <ligand>
        <name>Zn(2+)</name>
        <dbReference type="ChEBI" id="CHEBI:29105"/>
        <label>2</label>
    </ligand>
</feature>
<dbReference type="Proteomes" id="UP000196573">
    <property type="component" value="Unassembled WGS sequence"/>
</dbReference>
<accession>A0A1X7ALG4</accession>
<sequence>MPGLSPSRLEAIFQDLGRIGETATGMQRLAFTNLEQQAYDYVKSILDAENISHRTDAFGNLFARIEGTDPQAPAIATGSHLDTVPNGGKYDGTIGVLAGLQTLITLKDKGLRHPVELIAFRAEESSRFGHSCMASKLMTGFADLEKWKQSPDAEGKTVFDALADNGFGPDRLDEARIDPSQYKAFLECHIEQGRVLEEEKISIGVVTGIAAPTRFRIQLNGVADHSGATPMGLRHDALVSAASIVTTLNALASSEASHGTVGTVGQLDVTPNSMNVIPGLVTMSVDIRGVQEESIQRVVDGLLAHVESIQGVDVKVTPLSAEKPVQLDRDIAGVLTDACIDENITHRSMLSGAGHDAMYMAKIMPTAMIFVPSNNGISHNPEEFTPFQDIWNASQILTRAIERLAE</sequence>
<keyword evidence="7" id="KW-0862">Zinc</keyword>
<gene>
    <name evidence="10" type="ORF">EHSB41UT_02877</name>
</gene>
<dbReference type="Gene3D" id="3.30.70.360">
    <property type="match status" value="1"/>
</dbReference>
<dbReference type="Gene3D" id="3.40.630.10">
    <property type="entry name" value="Zn peptidases"/>
    <property type="match status" value="1"/>
</dbReference>
<evidence type="ECO:0000256" key="1">
    <source>
        <dbReference type="ARBA" id="ARBA00001936"/>
    </source>
</evidence>
<protein>
    <submittedName>
        <fullName evidence="10">Putative hydrolase</fullName>
        <ecNumber evidence="10">3.-.-.-</ecNumber>
    </submittedName>
</protein>
<feature type="binding site" evidence="8">
    <location>
        <position position="214"/>
    </location>
    <ligand>
        <name>allantoate</name>
        <dbReference type="ChEBI" id="CHEBI:17536"/>
    </ligand>
</feature>
<evidence type="ECO:0000256" key="3">
    <source>
        <dbReference type="ARBA" id="ARBA00011738"/>
    </source>
</evidence>
<feature type="binding site" evidence="8">
    <location>
        <position position="275"/>
    </location>
    <ligand>
        <name>allantoate</name>
        <dbReference type="ChEBI" id="CHEBI:17536"/>
    </ligand>
</feature>
<comment type="cofactor">
    <cofactor evidence="7">
        <name>Zn(2+)</name>
        <dbReference type="ChEBI" id="CHEBI:29105"/>
    </cofactor>
    <text evidence="7">Binds 2 Zn(2+) ions per subunit.</text>
</comment>
<comment type="cofactor">
    <cofactor evidence="1">
        <name>Mn(2+)</name>
        <dbReference type="ChEBI" id="CHEBI:29035"/>
    </cofactor>
</comment>
<dbReference type="GO" id="GO:0016813">
    <property type="term" value="F:hydrolase activity, acting on carbon-nitrogen (but not peptide) bonds, in linear amidines"/>
    <property type="evidence" value="ECO:0007669"/>
    <property type="project" value="InterPro"/>
</dbReference>
<evidence type="ECO:0000256" key="5">
    <source>
        <dbReference type="ARBA" id="ARBA00022801"/>
    </source>
</evidence>
<feature type="binding site" evidence="7">
    <location>
        <position position="80"/>
    </location>
    <ligand>
        <name>Zn(2+)</name>
        <dbReference type="ChEBI" id="CHEBI:29105"/>
        <label>1</label>
    </ligand>
</feature>
<evidence type="ECO:0000256" key="4">
    <source>
        <dbReference type="ARBA" id="ARBA00022723"/>
    </source>
</evidence>
<keyword evidence="6" id="KW-0464">Manganese</keyword>
<evidence type="ECO:0000313" key="10">
    <source>
        <dbReference type="EMBL" id="SMA48764.1"/>
    </source>
</evidence>
<dbReference type="Pfam" id="PF07687">
    <property type="entry name" value="M20_dimer"/>
    <property type="match status" value="1"/>
</dbReference>
<dbReference type="PIRSF" id="PIRSF001235">
    <property type="entry name" value="Amidase_carbamoylase"/>
    <property type="match status" value="1"/>
</dbReference>
<dbReference type="InterPro" id="IPR011650">
    <property type="entry name" value="Peptidase_M20_dimer"/>
</dbReference>
<proteinExistence type="inferred from homology"/>
<dbReference type="PANTHER" id="PTHR32494:SF19">
    <property type="entry name" value="ALLANTOATE DEIMINASE-RELATED"/>
    <property type="match status" value="1"/>
</dbReference>
<feature type="binding site" evidence="7">
    <location>
        <position position="379"/>
    </location>
    <ligand>
        <name>Zn(2+)</name>
        <dbReference type="ChEBI" id="CHEBI:29105"/>
        <label>2</label>
    </ligand>
</feature>
<reference evidence="10 11" key="1">
    <citation type="submission" date="2017-03" db="EMBL/GenBank/DDBJ databases">
        <authorList>
            <person name="Afonso C.L."/>
            <person name="Miller P.J."/>
            <person name="Scott M.A."/>
            <person name="Spackman E."/>
            <person name="Goraichik I."/>
            <person name="Dimitrov K.M."/>
            <person name="Suarez D.L."/>
            <person name="Swayne D.E."/>
        </authorList>
    </citation>
    <scope>NUCLEOTIDE SEQUENCE [LARGE SCALE GENOMIC DNA]</scope>
    <source>
        <strain evidence="10">SB41UT1</strain>
    </source>
</reference>
<dbReference type="NCBIfam" id="NF006771">
    <property type="entry name" value="PRK09290.1-5"/>
    <property type="match status" value="1"/>
</dbReference>
<feature type="binding site" evidence="7">
    <location>
        <position position="91"/>
    </location>
    <ligand>
        <name>Zn(2+)</name>
        <dbReference type="ChEBI" id="CHEBI:29105"/>
        <label>1</label>
    </ligand>
</feature>
<dbReference type="CDD" id="cd03884">
    <property type="entry name" value="M20_bAS"/>
    <property type="match status" value="1"/>
</dbReference>
<name>A0A1X7ALG4_9GAMM</name>
<evidence type="ECO:0000256" key="6">
    <source>
        <dbReference type="ARBA" id="ARBA00023211"/>
    </source>
</evidence>
<keyword evidence="5 10" id="KW-0378">Hydrolase</keyword>
<dbReference type="InterPro" id="IPR036264">
    <property type="entry name" value="Bact_exopeptidase_dim_dom"/>
</dbReference>
<comment type="subunit">
    <text evidence="3">Homodimer.</text>
</comment>
<dbReference type="SUPFAM" id="SSF53187">
    <property type="entry name" value="Zn-dependent exopeptidases"/>
    <property type="match status" value="1"/>
</dbReference>
<comment type="similarity">
    <text evidence="2">Belongs to the peptidase M20 family.</text>
</comment>
<evidence type="ECO:0000259" key="9">
    <source>
        <dbReference type="Pfam" id="PF07687"/>
    </source>
</evidence>
<organism evidence="10 11">
    <name type="scientific">Parendozoicomonas haliclonae</name>
    <dbReference type="NCBI Taxonomy" id="1960125"/>
    <lineage>
        <taxon>Bacteria</taxon>
        <taxon>Pseudomonadati</taxon>
        <taxon>Pseudomonadota</taxon>
        <taxon>Gammaproteobacteria</taxon>
        <taxon>Oceanospirillales</taxon>
        <taxon>Endozoicomonadaceae</taxon>
        <taxon>Parendozoicomonas</taxon>
    </lineage>
</organism>
<feature type="binding site" evidence="7">
    <location>
        <position position="124"/>
    </location>
    <ligand>
        <name>Zn(2+)</name>
        <dbReference type="ChEBI" id="CHEBI:29105"/>
        <label>2</label>
    </ligand>
</feature>
<dbReference type="InterPro" id="IPR002933">
    <property type="entry name" value="Peptidase_M20"/>
</dbReference>
<dbReference type="OrthoDB" id="9808195at2"/>
<dbReference type="GO" id="GO:0046872">
    <property type="term" value="F:metal ion binding"/>
    <property type="evidence" value="ECO:0007669"/>
    <property type="project" value="UniProtKB-KW"/>
</dbReference>
<dbReference type="RefSeq" id="WP_087111064.1">
    <property type="nucleotide sequence ID" value="NZ_CBCSCN010000006.1"/>
</dbReference>
<feature type="domain" description="Peptidase M20 dimerisation" evidence="9">
    <location>
        <begin position="215"/>
        <end position="309"/>
    </location>
</feature>
<evidence type="ECO:0000256" key="2">
    <source>
        <dbReference type="ARBA" id="ARBA00006153"/>
    </source>
</evidence>
<evidence type="ECO:0000256" key="8">
    <source>
        <dbReference type="PIRSR" id="PIRSR001235-2"/>
    </source>
</evidence>
<dbReference type="EC" id="3.-.-.-" evidence="10"/>
<keyword evidence="4 7" id="KW-0479">Metal-binding</keyword>
<dbReference type="Pfam" id="PF01546">
    <property type="entry name" value="Peptidase_M20"/>
    <property type="match status" value="1"/>
</dbReference>
<feature type="binding site" evidence="7">
    <location>
        <position position="189"/>
    </location>
    <ligand>
        <name>Zn(2+)</name>
        <dbReference type="ChEBI" id="CHEBI:29105"/>
        <label>1</label>
    </ligand>
</feature>
<evidence type="ECO:0000313" key="11">
    <source>
        <dbReference type="Proteomes" id="UP000196573"/>
    </source>
</evidence>
<dbReference type="NCBIfam" id="TIGR01879">
    <property type="entry name" value="hydantase"/>
    <property type="match status" value="1"/>
</dbReference>
<dbReference type="EMBL" id="FWPT01000006">
    <property type="protein sequence ID" value="SMA48764.1"/>
    <property type="molecule type" value="Genomic_DNA"/>
</dbReference>
<dbReference type="AlphaFoldDB" id="A0A1X7ALG4"/>
<dbReference type="SUPFAM" id="SSF55031">
    <property type="entry name" value="Bacterial exopeptidase dimerisation domain"/>
    <property type="match status" value="1"/>
</dbReference>
<evidence type="ECO:0000256" key="7">
    <source>
        <dbReference type="PIRSR" id="PIRSR001235-1"/>
    </source>
</evidence>
<keyword evidence="11" id="KW-1185">Reference proteome</keyword>
<dbReference type="InterPro" id="IPR010158">
    <property type="entry name" value="Amidase_Cbmase"/>
</dbReference>
<dbReference type="PANTHER" id="PTHR32494">
    <property type="entry name" value="ALLANTOATE DEIMINASE-RELATED"/>
    <property type="match status" value="1"/>
</dbReference>